<keyword evidence="4" id="KW-1185">Reference proteome</keyword>
<accession>A0A158D470</accession>
<dbReference type="InterPro" id="IPR006073">
    <property type="entry name" value="GTP-bd"/>
</dbReference>
<evidence type="ECO:0000256" key="1">
    <source>
        <dbReference type="SAM" id="Coils"/>
    </source>
</evidence>
<evidence type="ECO:0000259" key="2">
    <source>
        <dbReference type="Pfam" id="PF01926"/>
    </source>
</evidence>
<dbReference type="EMBL" id="FCOA02000033">
    <property type="protein sequence ID" value="SAK89301.1"/>
    <property type="molecule type" value="Genomic_DNA"/>
</dbReference>
<dbReference type="GO" id="GO:0005525">
    <property type="term" value="F:GTP binding"/>
    <property type="evidence" value="ECO:0007669"/>
    <property type="project" value="InterPro"/>
</dbReference>
<keyword evidence="1" id="KW-0175">Coiled coil</keyword>
<reference evidence="3" key="1">
    <citation type="submission" date="2016-01" db="EMBL/GenBank/DDBJ databases">
        <authorList>
            <person name="Peeters C."/>
        </authorList>
    </citation>
    <scope>NUCLEOTIDE SEQUENCE</scope>
    <source>
        <strain evidence="3">LMG 29322</strain>
    </source>
</reference>
<comment type="caution">
    <text evidence="3">The sequence shown here is derived from an EMBL/GenBank/DDBJ whole genome shotgun (WGS) entry which is preliminary data.</text>
</comment>
<dbReference type="Gene3D" id="3.40.50.300">
    <property type="entry name" value="P-loop containing nucleotide triphosphate hydrolases"/>
    <property type="match status" value="1"/>
</dbReference>
<gene>
    <name evidence="3" type="ORF">AWB79_06408</name>
</gene>
<dbReference type="Pfam" id="PF01926">
    <property type="entry name" value="MMR_HSR1"/>
    <property type="match status" value="1"/>
</dbReference>
<dbReference type="RefSeq" id="WP_061171427.1">
    <property type="nucleotide sequence ID" value="NZ_FCOA02000033.1"/>
</dbReference>
<dbReference type="STRING" id="1777140.AWB79_06408"/>
<evidence type="ECO:0000313" key="4">
    <source>
        <dbReference type="Proteomes" id="UP000054851"/>
    </source>
</evidence>
<name>A0A158D470_9BURK</name>
<dbReference type="Proteomes" id="UP000054851">
    <property type="component" value="Unassembled WGS sequence"/>
</dbReference>
<organism evidence="3 4">
    <name type="scientific">Caballeronia hypogeia</name>
    <dbReference type="NCBI Taxonomy" id="1777140"/>
    <lineage>
        <taxon>Bacteria</taxon>
        <taxon>Pseudomonadati</taxon>
        <taxon>Pseudomonadota</taxon>
        <taxon>Betaproteobacteria</taxon>
        <taxon>Burkholderiales</taxon>
        <taxon>Burkholderiaceae</taxon>
        <taxon>Caballeronia</taxon>
    </lineage>
</organism>
<evidence type="ECO:0000313" key="3">
    <source>
        <dbReference type="EMBL" id="SAK89301.1"/>
    </source>
</evidence>
<feature type="coiled-coil region" evidence="1">
    <location>
        <begin position="473"/>
        <end position="500"/>
    </location>
</feature>
<proteinExistence type="predicted"/>
<dbReference type="SUPFAM" id="SSF52540">
    <property type="entry name" value="P-loop containing nucleoside triphosphate hydrolases"/>
    <property type="match status" value="1"/>
</dbReference>
<feature type="domain" description="G" evidence="2">
    <location>
        <begin position="102"/>
        <end position="227"/>
    </location>
</feature>
<protein>
    <submittedName>
        <fullName evidence="3">GTP-binding protein, HSR1-related</fullName>
    </submittedName>
</protein>
<dbReference type="InterPro" id="IPR027417">
    <property type="entry name" value="P-loop_NTPase"/>
</dbReference>
<dbReference type="OrthoDB" id="7230468at2"/>
<sequence>MKSDVSNEQHFLAEVDAFQFIARDMEHIIDSLENWLARLRSELQAHPLTFAGLDANSALAYEAQAVNHLLQDSAQAWQRQWSDLEPAQALAGSFDDKALLLVFGKFNAGKSSFCNFLAERFAAHGKTVEYFHVDAGRIVETSEPFAEGVTETTARLQGVRLGSKLVLLDTPGLHSVSPENAALTQRFTESADGVLWLTSSTAPGQVQELDELGRELHRNKPLLPVITRSDVFDEDEVDGEIRKVLRNKSEQNRAQQQADVKARALEKLTAMNVPAALLKPPVSVSTYTARDRGQSRAALSEAGFEALYAALLGILEPTLAYKRRKLAETLLHHLEERVLGTLCCEVLPLLAELDVSLQSAPDALEQQQRHIENGVWRTVAPTLPALLDTHAANGNMKAIRETLGASVLEAFSRETASRLSDYTVEADPLLARIDFDDPVEIDYQGLYSALGEAIRESVLRLSAHVGKQCRASIRDLNARSQQLQRAVRVYEQELLDLKGRVRASSA</sequence>
<dbReference type="AlphaFoldDB" id="A0A158D470"/>